<dbReference type="EMBL" id="MDEO01000032">
    <property type="protein sequence ID" value="OCX17557.1"/>
    <property type="molecule type" value="Genomic_DNA"/>
</dbReference>
<dbReference type="AlphaFoldDB" id="A0A1C2DS19"/>
<dbReference type="Proteomes" id="UP000094412">
    <property type="component" value="Unassembled WGS sequence"/>
</dbReference>
<accession>A0A1C2DS19</accession>
<reference evidence="1 2" key="1">
    <citation type="submission" date="2016-08" db="EMBL/GenBank/DDBJ databases">
        <title>Whole genome sequence of Mesorhizobium sp. strain UASWS1009 isolated from industrial sewage.</title>
        <authorList>
            <person name="Crovadore J."/>
            <person name="Calmin G."/>
            <person name="Chablais R."/>
            <person name="Cochard B."/>
            <person name="Lefort F."/>
        </authorList>
    </citation>
    <scope>NUCLEOTIDE SEQUENCE [LARGE SCALE GENOMIC DNA]</scope>
    <source>
        <strain evidence="1 2">UASWS1009</strain>
    </source>
</reference>
<evidence type="ECO:0008006" key="3">
    <source>
        <dbReference type="Google" id="ProtNLM"/>
    </source>
</evidence>
<protein>
    <recommendedName>
        <fullName evidence="3">DUF3486 domain-containing protein</fullName>
    </recommendedName>
</protein>
<proteinExistence type="predicted"/>
<keyword evidence="2" id="KW-1185">Reference proteome</keyword>
<dbReference type="Pfam" id="PF11985">
    <property type="entry name" value="Phage_Mu_Gp27"/>
    <property type="match status" value="1"/>
</dbReference>
<dbReference type="InterPro" id="IPR021874">
    <property type="entry name" value="Phage_Mu_Gp27"/>
</dbReference>
<dbReference type="RefSeq" id="WP_024925155.1">
    <property type="nucleotide sequence ID" value="NZ_MDEO01000032.1"/>
</dbReference>
<dbReference type="OrthoDB" id="7594814at2"/>
<organism evidence="1 2">
    <name type="scientific">Mesorhizobium hungaricum</name>
    <dbReference type="NCBI Taxonomy" id="1566387"/>
    <lineage>
        <taxon>Bacteria</taxon>
        <taxon>Pseudomonadati</taxon>
        <taxon>Pseudomonadota</taxon>
        <taxon>Alphaproteobacteria</taxon>
        <taxon>Hyphomicrobiales</taxon>
        <taxon>Phyllobacteriaceae</taxon>
        <taxon>Mesorhizobium</taxon>
    </lineage>
</organism>
<evidence type="ECO:0000313" key="1">
    <source>
        <dbReference type="EMBL" id="OCX17557.1"/>
    </source>
</evidence>
<name>A0A1C2DS19_9HYPH</name>
<comment type="caution">
    <text evidence="1">The sequence shown here is derived from an EMBL/GenBank/DDBJ whole genome shotgun (WGS) entry which is preliminary data.</text>
</comment>
<evidence type="ECO:0000313" key="2">
    <source>
        <dbReference type="Proteomes" id="UP000094412"/>
    </source>
</evidence>
<dbReference type="STRING" id="1566387.QV13_12420"/>
<sequence length="187" mass="21039">MAERRVLSSLDLLPEECQDDVAWALCQLNQRSRTQVDILADLNRRLAEKGQGPLSRSAFSRRNVRLKRRRDRLEERSAIYAGIAEQLQPDKVGDADVVLGELIKTLIDDLLDEAKTTKQAQELAAAYKNVVTGQQVSADRRATENRRAAEKLDRTVEKVAEEVCRTGRPVDAGQVLELIRKAYREGA</sequence>
<gene>
    <name evidence="1" type="ORF">QV13_12420</name>
</gene>